<evidence type="ECO:0000313" key="3">
    <source>
        <dbReference type="Proteomes" id="UP000729402"/>
    </source>
</evidence>
<reference evidence="2" key="2">
    <citation type="submission" date="2021-02" db="EMBL/GenBank/DDBJ databases">
        <authorList>
            <person name="Kimball J.A."/>
            <person name="Haas M.W."/>
            <person name="Macchietto M."/>
            <person name="Kono T."/>
            <person name="Duquette J."/>
            <person name="Shao M."/>
        </authorList>
    </citation>
    <scope>NUCLEOTIDE SEQUENCE</scope>
    <source>
        <tissue evidence="2">Fresh leaf tissue</tissue>
    </source>
</reference>
<feature type="region of interest" description="Disordered" evidence="1">
    <location>
        <begin position="1"/>
        <end position="29"/>
    </location>
</feature>
<dbReference type="Proteomes" id="UP000729402">
    <property type="component" value="Unassembled WGS sequence"/>
</dbReference>
<sequence length="88" mass="9760">MLSMSQGGIIDHRSALHKTKDEAPEGKKKVNVRIKDGHDHYGKSKELKFPSHAAIALARKSLPFALPFPIMADISHLPFCNHVPKPLL</sequence>
<dbReference type="AlphaFoldDB" id="A0A8J5W0L8"/>
<evidence type="ECO:0000313" key="2">
    <source>
        <dbReference type="EMBL" id="KAG8067549.1"/>
    </source>
</evidence>
<feature type="compositionally biased region" description="Basic and acidic residues" evidence="1">
    <location>
        <begin position="10"/>
        <end position="29"/>
    </location>
</feature>
<accession>A0A8J5W0L8</accession>
<organism evidence="2 3">
    <name type="scientific">Zizania palustris</name>
    <name type="common">Northern wild rice</name>
    <dbReference type="NCBI Taxonomy" id="103762"/>
    <lineage>
        <taxon>Eukaryota</taxon>
        <taxon>Viridiplantae</taxon>
        <taxon>Streptophyta</taxon>
        <taxon>Embryophyta</taxon>
        <taxon>Tracheophyta</taxon>
        <taxon>Spermatophyta</taxon>
        <taxon>Magnoliopsida</taxon>
        <taxon>Liliopsida</taxon>
        <taxon>Poales</taxon>
        <taxon>Poaceae</taxon>
        <taxon>BOP clade</taxon>
        <taxon>Oryzoideae</taxon>
        <taxon>Oryzeae</taxon>
        <taxon>Zizaniinae</taxon>
        <taxon>Zizania</taxon>
    </lineage>
</organism>
<gene>
    <name evidence="2" type="ORF">GUJ93_ZPchr0005g15917</name>
</gene>
<reference evidence="2" key="1">
    <citation type="journal article" date="2021" name="bioRxiv">
        <title>Whole Genome Assembly and Annotation of Northern Wild Rice, Zizania palustris L., Supports a Whole Genome Duplication in the Zizania Genus.</title>
        <authorList>
            <person name="Haas M."/>
            <person name="Kono T."/>
            <person name="Macchietto M."/>
            <person name="Millas R."/>
            <person name="McGilp L."/>
            <person name="Shao M."/>
            <person name="Duquette J."/>
            <person name="Hirsch C.N."/>
            <person name="Kimball J."/>
        </authorList>
    </citation>
    <scope>NUCLEOTIDE SEQUENCE</scope>
    <source>
        <tissue evidence="2">Fresh leaf tissue</tissue>
    </source>
</reference>
<evidence type="ECO:0000256" key="1">
    <source>
        <dbReference type="SAM" id="MobiDB-lite"/>
    </source>
</evidence>
<comment type="caution">
    <text evidence="2">The sequence shown here is derived from an EMBL/GenBank/DDBJ whole genome shotgun (WGS) entry which is preliminary data.</text>
</comment>
<dbReference type="EMBL" id="JAAALK010000284">
    <property type="protein sequence ID" value="KAG8067549.1"/>
    <property type="molecule type" value="Genomic_DNA"/>
</dbReference>
<protein>
    <submittedName>
        <fullName evidence="2">Uncharacterized protein</fullName>
    </submittedName>
</protein>
<name>A0A8J5W0L8_ZIZPA</name>
<proteinExistence type="predicted"/>
<keyword evidence="3" id="KW-1185">Reference proteome</keyword>